<dbReference type="GeneID" id="106808744"/>
<dbReference type="RefSeq" id="XP_014667073.1">
    <property type="nucleotide sequence ID" value="XM_014811587.1"/>
</dbReference>
<dbReference type="SUPFAM" id="SSF51735">
    <property type="entry name" value="NAD(P)-binding Rossmann-fold domains"/>
    <property type="match status" value="1"/>
</dbReference>
<sequence length="177" mass="20497">MDDRQNVVEAGLWNIYRKRLRLQSASLRDAAGCKVIAFTGSDRKVQWLRNNTRADHVFNYKKVNIQQAISEAAPEGVDCFFDNVAGEFASKVYSRMKTFGRIACCGFISHYNKDFRNLELATMVQGYMIASQLKCEGFQVDRYEGRFDEARKQVVEWMDKVYAHSHNAHIRPHARCF</sequence>
<evidence type="ECO:0000313" key="2">
    <source>
        <dbReference type="Proteomes" id="UP000695022"/>
    </source>
</evidence>
<dbReference type="Gene3D" id="3.40.50.720">
    <property type="entry name" value="NAD(P)-binding Rossmann-like Domain"/>
    <property type="match status" value="1"/>
</dbReference>
<protein>
    <submittedName>
        <fullName evidence="3">Prostaglandin reductase 1-like</fullName>
    </submittedName>
</protein>
<accession>A0ABM1E4F2</accession>
<dbReference type="InterPro" id="IPR036291">
    <property type="entry name" value="NAD(P)-bd_dom_sf"/>
</dbReference>
<feature type="domain" description="Alcohol dehydrogenase-like C-terminal" evidence="1">
    <location>
        <begin position="30"/>
        <end position="119"/>
    </location>
</feature>
<reference evidence="3" key="1">
    <citation type="submission" date="2025-08" db="UniProtKB">
        <authorList>
            <consortium name="RefSeq"/>
        </authorList>
    </citation>
    <scope>IDENTIFICATION</scope>
</reference>
<dbReference type="PANTHER" id="PTHR43205">
    <property type="entry name" value="PROSTAGLANDIN REDUCTASE"/>
    <property type="match status" value="1"/>
</dbReference>
<keyword evidence="2" id="KW-1185">Reference proteome</keyword>
<dbReference type="InterPro" id="IPR013149">
    <property type="entry name" value="ADH-like_C"/>
</dbReference>
<dbReference type="PANTHER" id="PTHR43205:SF7">
    <property type="entry name" value="PROSTAGLANDIN REDUCTASE 1"/>
    <property type="match status" value="1"/>
</dbReference>
<dbReference type="Proteomes" id="UP000695022">
    <property type="component" value="Unplaced"/>
</dbReference>
<proteinExistence type="predicted"/>
<dbReference type="InterPro" id="IPR045010">
    <property type="entry name" value="MDR_fam"/>
</dbReference>
<dbReference type="Pfam" id="PF00107">
    <property type="entry name" value="ADH_zinc_N"/>
    <property type="match status" value="1"/>
</dbReference>
<evidence type="ECO:0000313" key="3">
    <source>
        <dbReference type="RefSeq" id="XP_014667073.1"/>
    </source>
</evidence>
<organism evidence="2 3">
    <name type="scientific">Priapulus caudatus</name>
    <name type="common">Priapulid worm</name>
    <dbReference type="NCBI Taxonomy" id="37621"/>
    <lineage>
        <taxon>Eukaryota</taxon>
        <taxon>Metazoa</taxon>
        <taxon>Ecdysozoa</taxon>
        <taxon>Scalidophora</taxon>
        <taxon>Priapulida</taxon>
        <taxon>Priapulimorpha</taxon>
        <taxon>Priapulimorphida</taxon>
        <taxon>Priapulidae</taxon>
        <taxon>Priapulus</taxon>
    </lineage>
</organism>
<gene>
    <name evidence="3" type="primary">LOC106808744</name>
</gene>
<evidence type="ECO:0000259" key="1">
    <source>
        <dbReference type="Pfam" id="PF00107"/>
    </source>
</evidence>
<name>A0ABM1E4F2_PRICU</name>